<reference evidence="1" key="1">
    <citation type="submission" date="2022-09" db="EMBL/GenBank/DDBJ databases">
        <title>Aureispira anguillicida sp. nov., isolated from Leptocephalus of Japanese eel Anguilla japonica.</title>
        <authorList>
            <person name="Yuasa K."/>
            <person name="Mekata T."/>
            <person name="Ikunari K."/>
        </authorList>
    </citation>
    <scope>NUCLEOTIDE SEQUENCE</scope>
    <source>
        <strain evidence="1">EL160426</strain>
    </source>
</reference>
<evidence type="ECO:0000313" key="2">
    <source>
        <dbReference type="Proteomes" id="UP001060919"/>
    </source>
</evidence>
<proteinExistence type="predicted"/>
<gene>
    <name evidence="1" type="ORF">AsAng_0038200</name>
</gene>
<evidence type="ECO:0000313" key="1">
    <source>
        <dbReference type="EMBL" id="BDS13092.1"/>
    </source>
</evidence>
<name>A0A916DUW2_9BACT</name>
<protein>
    <recommendedName>
        <fullName evidence="3">HNH endonuclease</fullName>
    </recommendedName>
</protein>
<dbReference type="EMBL" id="AP026867">
    <property type="protein sequence ID" value="BDS13092.1"/>
    <property type="molecule type" value="Genomic_DNA"/>
</dbReference>
<organism evidence="1 2">
    <name type="scientific">Aureispira anguillae</name>
    <dbReference type="NCBI Taxonomy" id="2864201"/>
    <lineage>
        <taxon>Bacteria</taxon>
        <taxon>Pseudomonadati</taxon>
        <taxon>Bacteroidota</taxon>
        <taxon>Saprospiria</taxon>
        <taxon>Saprospirales</taxon>
        <taxon>Saprospiraceae</taxon>
        <taxon>Aureispira</taxon>
    </lineage>
</organism>
<keyword evidence="2" id="KW-1185">Reference proteome</keyword>
<accession>A0A916DUW2</accession>
<dbReference type="KEGG" id="aup:AsAng_0038200"/>
<evidence type="ECO:0008006" key="3">
    <source>
        <dbReference type="Google" id="ProtNLM"/>
    </source>
</evidence>
<dbReference type="Proteomes" id="UP001060919">
    <property type="component" value="Chromosome"/>
</dbReference>
<dbReference type="AlphaFoldDB" id="A0A916DUW2"/>
<sequence length="243" mass="28103">MLAVIKNTKTNKIMGCNRGKASPNAHVKLQLFADSGGYCQKPDCNASLFLSIGDDSFHIAEMAHIFSASNKGPRSNNTLTKEDRGKFDNLILLCPTCHTIIDKAEEQYPDSLISLWKKEHSEKINNLFNIKSYTSRKEVRKLLNPLMVENKTVFNIYGPMTDQRFNPESEMPYIWIRKIHKTLLPNNRKIINIIDKNYDLLDDVEIETVELFRQHVKDFEDKHLNQSDINGIQFPIQMNDIYK</sequence>